<dbReference type="AlphaFoldDB" id="A0A8I2H6K5"/>
<evidence type="ECO:0000313" key="2">
    <source>
        <dbReference type="EMBL" id="NLR21984.1"/>
    </source>
</evidence>
<name>A0A8I2H6K5_9GAMM</name>
<dbReference type="GO" id="GO:0004860">
    <property type="term" value="F:protein kinase inhibitor activity"/>
    <property type="evidence" value="ECO:0007669"/>
    <property type="project" value="UniProtKB-KW"/>
</dbReference>
<dbReference type="EMBL" id="WEIA01000006">
    <property type="protein sequence ID" value="NLR21984.1"/>
    <property type="molecule type" value="Genomic_DNA"/>
</dbReference>
<feature type="domain" description="Tyrosine specific protein phosphatases" evidence="1">
    <location>
        <begin position="86"/>
        <end position="157"/>
    </location>
</feature>
<dbReference type="Proteomes" id="UP001304419">
    <property type="component" value="Chromosome 1"/>
</dbReference>
<organism evidence="2 4">
    <name type="scientific">Pseudoalteromonas maricaloris</name>
    <dbReference type="NCBI Taxonomy" id="184924"/>
    <lineage>
        <taxon>Bacteria</taxon>
        <taxon>Pseudomonadati</taxon>
        <taxon>Pseudomonadota</taxon>
        <taxon>Gammaproteobacteria</taxon>
        <taxon>Alteromonadales</taxon>
        <taxon>Pseudoalteromonadaceae</taxon>
        <taxon>Pseudoalteromonas</taxon>
    </lineage>
</organism>
<gene>
    <name evidence="2" type="ORF">F9Y85_11755</name>
    <name evidence="3" type="ORF">R5H13_18600</name>
</gene>
<dbReference type="InterPro" id="IPR016130">
    <property type="entry name" value="Tyr_Pase_AS"/>
</dbReference>
<evidence type="ECO:0000313" key="4">
    <source>
        <dbReference type="Proteomes" id="UP000646877"/>
    </source>
</evidence>
<accession>A0A8I2H6K5</accession>
<evidence type="ECO:0000313" key="5">
    <source>
        <dbReference type="Proteomes" id="UP001304419"/>
    </source>
</evidence>
<proteinExistence type="predicted"/>
<dbReference type="SUPFAM" id="SSF52799">
    <property type="entry name" value="(Phosphotyrosine protein) phosphatases II"/>
    <property type="match status" value="1"/>
</dbReference>
<dbReference type="PANTHER" id="PTHR23339">
    <property type="entry name" value="TYROSINE SPECIFIC PROTEIN PHOSPHATASE AND DUAL SPECIFICITY PROTEIN PHOSPHATASE"/>
    <property type="match status" value="1"/>
</dbReference>
<dbReference type="CDD" id="cd14505">
    <property type="entry name" value="CDKN3-like"/>
    <property type="match status" value="1"/>
</dbReference>
<dbReference type="PROSITE" id="PS00383">
    <property type="entry name" value="TYR_PHOSPHATASE_1"/>
    <property type="match status" value="1"/>
</dbReference>
<dbReference type="InterPro" id="IPR050561">
    <property type="entry name" value="PTP"/>
</dbReference>
<dbReference type="PROSITE" id="PS50056">
    <property type="entry name" value="TYR_PHOSPHATASE_2"/>
    <property type="match status" value="1"/>
</dbReference>
<keyword evidence="3" id="KW-0649">Protein kinase inhibitor</keyword>
<reference evidence="3 5" key="2">
    <citation type="submission" date="2023-10" db="EMBL/GenBank/DDBJ databases">
        <title>To unveil natural product biosynthetic capacity in Pseudoalteromonas.</title>
        <authorList>
            <person name="Wang J."/>
        </authorList>
    </citation>
    <scope>NUCLEOTIDE SEQUENCE [LARGE SCALE GENOMIC DNA]</scope>
    <source>
        <strain evidence="3 5">DSM 15914</strain>
    </source>
</reference>
<evidence type="ECO:0000313" key="3">
    <source>
        <dbReference type="EMBL" id="WOX28600.1"/>
    </source>
</evidence>
<dbReference type="EMBL" id="CP137578">
    <property type="protein sequence ID" value="WOX28600.1"/>
    <property type="molecule type" value="Genomic_DNA"/>
</dbReference>
<sequence>MHTHPYDILTLDNGASFIFTPCPGTKDVDLTTSVTQLKDAGAQAIVTLMYDAEMNKNEAEDLPQVCDAQGIKWFQLPILDDDAPNEDFAAAFKSNLDDMLSILRNQGTIAVHCKGGSGRTGLVIGLLMFELGYDKADIIKQVQKMRPKALSHPVQLSFFNEFQIVGA</sequence>
<protein>
    <submittedName>
        <fullName evidence="3">Cyclin-dependent kinase inhibitor 3 family protein</fullName>
    </submittedName>
    <submittedName>
        <fullName evidence="2">Protein phosphatase</fullName>
    </submittedName>
</protein>
<dbReference type="Proteomes" id="UP000646877">
    <property type="component" value="Unassembled WGS sequence"/>
</dbReference>
<dbReference type="Gene3D" id="3.90.190.10">
    <property type="entry name" value="Protein tyrosine phosphatase superfamily"/>
    <property type="match status" value="1"/>
</dbReference>
<dbReference type="Pfam" id="PF22785">
    <property type="entry name" value="Tc-R-P"/>
    <property type="match status" value="1"/>
</dbReference>
<dbReference type="RefSeq" id="WP_016898911.1">
    <property type="nucleotide sequence ID" value="NZ_CBCSDF010000016.1"/>
</dbReference>
<reference evidence="2" key="1">
    <citation type="submission" date="2019-10" db="EMBL/GenBank/DDBJ databases">
        <authorList>
            <person name="Paulsen S."/>
        </authorList>
    </citation>
    <scope>NUCLEOTIDE SEQUENCE</scope>
    <source>
        <strain evidence="2">LMG 19692</strain>
    </source>
</reference>
<dbReference type="InterPro" id="IPR000387">
    <property type="entry name" value="Tyr_Pase_dom"/>
</dbReference>
<keyword evidence="5" id="KW-1185">Reference proteome</keyword>
<dbReference type="InterPro" id="IPR029021">
    <property type="entry name" value="Prot-tyrosine_phosphatase-like"/>
</dbReference>
<evidence type="ECO:0000259" key="1">
    <source>
        <dbReference type="PROSITE" id="PS50056"/>
    </source>
</evidence>